<dbReference type="InterPro" id="IPR011711">
    <property type="entry name" value="GntR_C"/>
</dbReference>
<dbReference type="SMART" id="SM00895">
    <property type="entry name" value="FCD"/>
    <property type="match status" value="1"/>
</dbReference>
<sequence length="227" mass="25475">MASFVRATLADQAYRELRSRILNGQLAGGRRLLPEELAIELSISPTPIKEALLRLEADGLVVSPLRKGAVVRRFTSAEVDEIYEARIMIEMNAVRKLFDRGQMTPEFVASLEHTLERHAHFARLDTPDDLATALVFDREFHQKIILAAGNSLVAEWHMRLLEQTHTTFIYNAWDHIRSVGEHRRVIDAIGEGSLEKTCETLEYHLQCSRKDALASVAAALESDGDGS</sequence>
<dbReference type="Proteomes" id="UP000248021">
    <property type="component" value="Unassembled WGS sequence"/>
</dbReference>
<evidence type="ECO:0000313" key="5">
    <source>
        <dbReference type="EMBL" id="PXW64514.1"/>
    </source>
</evidence>
<dbReference type="SMART" id="SM00345">
    <property type="entry name" value="HTH_GNTR"/>
    <property type="match status" value="1"/>
</dbReference>
<dbReference type="InterPro" id="IPR008920">
    <property type="entry name" value="TF_FadR/GntR_C"/>
</dbReference>
<accession>A0A2V3UJN7</accession>
<dbReference type="Gene3D" id="1.20.120.530">
    <property type="entry name" value="GntR ligand-binding domain-like"/>
    <property type="match status" value="1"/>
</dbReference>
<gene>
    <name evidence="5" type="ORF">C7450_101269</name>
</gene>
<evidence type="ECO:0000256" key="3">
    <source>
        <dbReference type="ARBA" id="ARBA00023163"/>
    </source>
</evidence>
<evidence type="ECO:0000256" key="1">
    <source>
        <dbReference type="ARBA" id="ARBA00023015"/>
    </source>
</evidence>
<evidence type="ECO:0000256" key="2">
    <source>
        <dbReference type="ARBA" id="ARBA00023125"/>
    </source>
</evidence>
<dbReference type="EMBL" id="QJJK01000001">
    <property type="protein sequence ID" value="PXW64514.1"/>
    <property type="molecule type" value="Genomic_DNA"/>
</dbReference>
<keyword evidence="2" id="KW-0238">DNA-binding</keyword>
<keyword evidence="1" id="KW-0805">Transcription regulation</keyword>
<dbReference type="GO" id="GO:0003700">
    <property type="term" value="F:DNA-binding transcription factor activity"/>
    <property type="evidence" value="ECO:0007669"/>
    <property type="project" value="InterPro"/>
</dbReference>
<organism evidence="5 6">
    <name type="scientific">Chelatococcus asaccharovorans</name>
    <dbReference type="NCBI Taxonomy" id="28210"/>
    <lineage>
        <taxon>Bacteria</taxon>
        <taxon>Pseudomonadati</taxon>
        <taxon>Pseudomonadota</taxon>
        <taxon>Alphaproteobacteria</taxon>
        <taxon>Hyphomicrobiales</taxon>
        <taxon>Chelatococcaceae</taxon>
        <taxon>Chelatococcus</taxon>
    </lineage>
</organism>
<feature type="domain" description="HTH gntR-type" evidence="4">
    <location>
        <begin position="7"/>
        <end position="74"/>
    </location>
</feature>
<evidence type="ECO:0000259" key="4">
    <source>
        <dbReference type="PROSITE" id="PS50949"/>
    </source>
</evidence>
<dbReference type="PANTHER" id="PTHR43537:SF24">
    <property type="entry name" value="GLUCONATE OPERON TRANSCRIPTIONAL REPRESSOR"/>
    <property type="match status" value="1"/>
</dbReference>
<reference evidence="5 6" key="1">
    <citation type="submission" date="2018-05" db="EMBL/GenBank/DDBJ databases">
        <title>Genomic Encyclopedia of Type Strains, Phase IV (KMG-IV): sequencing the most valuable type-strain genomes for metagenomic binning, comparative biology and taxonomic classification.</title>
        <authorList>
            <person name="Goeker M."/>
        </authorList>
    </citation>
    <scope>NUCLEOTIDE SEQUENCE [LARGE SCALE GENOMIC DNA]</scope>
    <source>
        <strain evidence="5 6">DSM 6462</strain>
    </source>
</reference>
<proteinExistence type="predicted"/>
<dbReference type="Gene3D" id="1.10.10.10">
    <property type="entry name" value="Winged helix-like DNA-binding domain superfamily/Winged helix DNA-binding domain"/>
    <property type="match status" value="1"/>
</dbReference>
<protein>
    <submittedName>
        <fullName evidence="5">GntR family transcriptional regulator</fullName>
    </submittedName>
</protein>
<comment type="caution">
    <text evidence="5">The sequence shown here is derived from an EMBL/GenBank/DDBJ whole genome shotgun (WGS) entry which is preliminary data.</text>
</comment>
<dbReference type="AlphaFoldDB" id="A0A2V3UJN7"/>
<dbReference type="Pfam" id="PF07729">
    <property type="entry name" value="FCD"/>
    <property type="match status" value="1"/>
</dbReference>
<dbReference type="InterPro" id="IPR036390">
    <property type="entry name" value="WH_DNA-bd_sf"/>
</dbReference>
<dbReference type="SUPFAM" id="SSF46785">
    <property type="entry name" value="Winged helix' DNA-binding domain"/>
    <property type="match status" value="1"/>
</dbReference>
<dbReference type="GO" id="GO:0003677">
    <property type="term" value="F:DNA binding"/>
    <property type="evidence" value="ECO:0007669"/>
    <property type="project" value="UniProtKB-KW"/>
</dbReference>
<dbReference type="SUPFAM" id="SSF48008">
    <property type="entry name" value="GntR ligand-binding domain-like"/>
    <property type="match status" value="1"/>
</dbReference>
<dbReference type="PANTHER" id="PTHR43537">
    <property type="entry name" value="TRANSCRIPTIONAL REGULATOR, GNTR FAMILY"/>
    <property type="match status" value="1"/>
</dbReference>
<keyword evidence="6" id="KW-1185">Reference proteome</keyword>
<name>A0A2V3UJN7_9HYPH</name>
<dbReference type="Pfam" id="PF00392">
    <property type="entry name" value="GntR"/>
    <property type="match status" value="1"/>
</dbReference>
<dbReference type="OrthoDB" id="8155773at2"/>
<keyword evidence="3" id="KW-0804">Transcription</keyword>
<dbReference type="InterPro" id="IPR000524">
    <property type="entry name" value="Tscrpt_reg_HTH_GntR"/>
</dbReference>
<dbReference type="RefSeq" id="WP_110372587.1">
    <property type="nucleotide sequence ID" value="NZ_JAHBRY010000001.1"/>
</dbReference>
<dbReference type="InterPro" id="IPR036388">
    <property type="entry name" value="WH-like_DNA-bd_sf"/>
</dbReference>
<evidence type="ECO:0000313" key="6">
    <source>
        <dbReference type="Proteomes" id="UP000248021"/>
    </source>
</evidence>
<dbReference type="CDD" id="cd07377">
    <property type="entry name" value="WHTH_GntR"/>
    <property type="match status" value="1"/>
</dbReference>
<dbReference type="PROSITE" id="PS50949">
    <property type="entry name" value="HTH_GNTR"/>
    <property type="match status" value="1"/>
</dbReference>